<feature type="domain" description="Apple" evidence="3">
    <location>
        <begin position="27"/>
        <end position="99"/>
    </location>
</feature>
<reference evidence="4 5" key="1">
    <citation type="journal article" date="2013" name="PLoS ONE">
        <title>Genomic and secretomic analyses reveal unique features of the lignocellulolytic enzyme system of Penicillium decumbens.</title>
        <authorList>
            <person name="Liu G."/>
            <person name="Zhang L."/>
            <person name="Wei X."/>
            <person name="Zou G."/>
            <person name="Qin Y."/>
            <person name="Ma L."/>
            <person name="Li J."/>
            <person name="Zheng H."/>
            <person name="Wang S."/>
            <person name="Wang C."/>
            <person name="Xun L."/>
            <person name="Zhao G.-P."/>
            <person name="Zhou Z."/>
            <person name="Qu Y."/>
        </authorList>
    </citation>
    <scope>NUCLEOTIDE SEQUENCE [LARGE SCALE GENOMIC DNA]</scope>
    <source>
        <strain evidence="5">114-2 / CGMCC 5302</strain>
    </source>
</reference>
<dbReference type="SUPFAM" id="SSF57414">
    <property type="entry name" value="Hairpin loop containing domain-like"/>
    <property type="match status" value="1"/>
</dbReference>
<evidence type="ECO:0000313" key="5">
    <source>
        <dbReference type="Proteomes" id="UP000019376"/>
    </source>
</evidence>
<dbReference type="OrthoDB" id="4510367at2759"/>
<dbReference type="Gene3D" id="3.50.4.10">
    <property type="entry name" value="Hepatocyte Growth Factor"/>
    <property type="match status" value="1"/>
</dbReference>
<feature type="compositionally biased region" description="Basic residues" evidence="1">
    <location>
        <begin position="131"/>
        <end position="141"/>
    </location>
</feature>
<name>S7ZGN1_PENO1</name>
<dbReference type="PhylomeDB" id="S7ZGN1"/>
<proteinExistence type="predicted"/>
<dbReference type="HOGENOM" id="CLU_1825937_0_0_1"/>
<dbReference type="EMBL" id="KB644411">
    <property type="protein sequence ID" value="EPS29434.1"/>
    <property type="molecule type" value="Genomic_DNA"/>
</dbReference>
<feature type="region of interest" description="Disordered" evidence="1">
    <location>
        <begin position="110"/>
        <end position="141"/>
    </location>
</feature>
<dbReference type="Pfam" id="PF00024">
    <property type="entry name" value="PAN_1"/>
    <property type="match status" value="1"/>
</dbReference>
<dbReference type="InterPro" id="IPR003609">
    <property type="entry name" value="Pan_app"/>
</dbReference>
<feature type="signal peptide" evidence="2">
    <location>
        <begin position="1"/>
        <end position="20"/>
    </location>
</feature>
<dbReference type="PROSITE" id="PS50948">
    <property type="entry name" value="PAN"/>
    <property type="match status" value="1"/>
</dbReference>
<dbReference type="AlphaFoldDB" id="S7ZGN1"/>
<sequence>MFSHWVTCALLALQLKRTSASASSLPCMGNVNENTITLFSHAPVTFSFEIPNASDCAKKCSDLASCRNWLFSISGKECQLYRDEPLVKAPNPLFVSGSCGKFSPSSSAIVSSSARHQPTPRSWAKHDRSAHVQHHRGQHHH</sequence>
<evidence type="ECO:0000313" key="4">
    <source>
        <dbReference type="EMBL" id="EPS29434.1"/>
    </source>
</evidence>
<evidence type="ECO:0000256" key="1">
    <source>
        <dbReference type="SAM" id="MobiDB-lite"/>
    </source>
</evidence>
<keyword evidence="2" id="KW-0732">Signal</keyword>
<organism evidence="4 5">
    <name type="scientific">Penicillium oxalicum (strain 114-2 / CGMCC 5302)</name>
    <name type="common">Penicillium decumbens</name>
    <dbReference type="NCBI Taxonomy" id="933388"/>
    <lineage>
        <taxon>Eukaryota</taxon>
        <taxon>Fungi</taxon>
        <taxon>Dikarya</taxon>
        <taxon>Ascomycota</taxon>
        <taxon>Pezizomycotina</taxon>
        <taxon>Eurotiomycetes</taxon>
        <taxon>Eurotiomycetidae</taxon>
        <taxon>Eurotiales</taxon>
        <taxon>Aspergillaceae</taxon>
        <taxon>Penicillium</taxon>
    </lineage>
</organism>
<dbReference type="Proteomes" id="UP000019376">
    <property type="component" value="Unassembled WGS sequence"/>
</dbReference>
<evidence type="ECO:0000259" key="3">
    <source>
        <dbReference type="PROSITE" id="PS50948"/>
    </source>
</evidence>
<accession>S7ZGN1</accession>
<keyword evidence="5" id="KW-1185">Reference proteome</keyword>
<feature type="chain" id="PRO_5004548006" description="Apple domain-containing protein" evidence="2">
    <location>
        <begin position="21"/>
        <end position="141"/>
    </location>
</feature>
<evidence type="ECO:0000256" key="2">
    <source>
        <dbReference type="SAM" id="SignalP"/>
    </source>
</evidence>
<protein>
    <recommendedName>
        <fullName evidence="3">Apple domain-containing protein</fullName>
    </recommendedName>
</protein>
<gene>
    <name evidence="4" type="ORF">PDE_04383</name>
</gene>